<reference evidence="9" key="1">
    <citation type="submission" date="2022-11" db="EMBL/GenBank/DDBJ databases">
        <authorList>
            <person name="Petersen C."/>
        </authorList>
    </citation>
    <scope>NUCLEOTIDE SEQUENCE</scope>
    <source>
        <strain evidence="9">IBT 21917</strain>
    </source>
</reference>
<keyword evidence="2" id="KW-0125">Carotenoid biosynthesis</keyword>
<comment type="similarity">
    <text evidence="1 4 7">Belongs to the aldehyde dehydrogenase family.</text>
</comment>
<evidence type="ECO:0000256" key="5">
    <source>
        <dbReference type="PIRSR" id="PIRSR036492-1"/>
    </source>
</evidence>
<dbReference type="PROSITE" id="PS00687">
    <property type="entry name" value="ALDEHYDE_DEHYDR_GLU"/>
    <property type="match status" value="1"/>
</dbReference>
<dbReference type="InterPro" id="IPR012394">
    <property type="entry name" value="Aldehyde_DH_NAD(P)"/>
</dbReference>
<dbReference type="GO" id="GO:0005737">
    <property type="term" value="C:cytoplasm"/>
    <property type="evidence" value="ECO:0007669"/>
    <property type="project" value="TreeGrafter"/>
</dbReference>
<comment type="caution">
    <text evidence="9">The sequence shown here is derived from an EMBL/GenBank/DDBJ whole genome shotgun (WGS) entry which is preliminary data.</text>
</comment>
<evidence type="ECO:0000256" key="1">
    <source>
        <dbReference type="ARBA" id="ARBA00009986"/>
    </source>
</evidence>
<evidence type="ECO:0000256" key="6">
    <source>
        <dbReference type="PROSITE-ProRule" id="PRU10007"/>
    </source>
</evidence>
<evidence type="ECO:0000256" key="7">
    <source>
        <dbReference type="RuleBase" id="RU003345"/>
    </source>
</evidence>
<keyword evidence="10" id="KW-1185">Reference proteome</keyword>
<gene>
    <name evidence="9" type="ORF">N7492_003230</name>
</gene>
<sequence>MGFTTVAEFDQAYQSVHKAFATGTTRNKEWRRHQLKRTWWMVEENKERIADALYADLHRHRQESYISDCSVVQNDILNTLKKLDEWTKDEKPSRWDPVNFLGGTVVRMEPKGVVLIIGAWNFPITLSLQPLVAAIAAGCALILKPSDLVPAVQDLLIELIPQYLDHDAIRCVSAGGQEMPYILEQRYDHIFYTGSARIGKVVHAAAAKHLTPTTLELGGLAPAIVTPAANIDLSAKRIASVKFTNAGQICVSINHILVDPIVKEALISNLIRYFDIFTEGKKQPEYSTHIVNERSFDRLDNLLRQTSGQILYGGHRDRSTRFFGPTIVSVKPDDILLSEELFGPILPIVEADLTTAIALINGSDRPLAIYPFTDLEAEKQRVLNETRSGGLTFNDGILQTLAMDSPFGGTGSSGHGAYHGPYGVREFSHLRTFCNGFPTWMELIMNARYPPYTLKKARMLAPQIKPPFDRDGKDVGMSSWTKVALGTGALALSIAVLRDGEQVSALSSRVLKQVGL</sequence>
<evidence type="ECO:0000313" key="9">
    <source>
        <dbReference type="EMBL" id="KAJ5180020.1"/>
    </source>
</evidence>
<accession>A0A9W9IK73</accession>
<evidence type="ECO:0000256" key="4">
    <source>
        <dbReference type="PIRNR" id="PIRNR036492"/>
    </source>
</evidence>
<evidence type="ECO:0000256" key="2">
    <source>
        <dbReference type="ARBA" id="ARBA00022746"/>
    </source>
</evidence>
<dbReference type="FunFam" id="3.40.605.10:FF:000004">
    <property type="entry name" value="Aldehyde dehydrogenase"/>
    <property type="match status" value="1"/>
</dbReference>
<dbReference type="Pfam" id="PF00171">
    <property type="entry name" value="Aldedh"/>
    <property type="match status" value="1"/>
</dbReference>
<dbReference type="GO" id="GO:0004029">
    <property type="term" value="F:aldehyde dehydrogenase (NAD+) activity"/>
    <property type="evidence" value="ECO:0007669"/>
    <property type="project" value="TreeGrafter"/>
</dbReference>
<dbReference type="EMBL" id="JAPQKO010000002">
    <property type="protein sequence ID" value="KAJ5180020.1"/>
    <property type="molecule type" value="Genomic_DNA"/>
</dbReference>
<dbReference type="PANTHER" id="PTHR43570">
    <property type="entry name" value="ALDEHYDE DEHYDROGENASE"/>
    <property type="match status" value="1"/>
</dbReference>
<dbReference type="GO" id="GO:0016117">
    <property type="term" value="P:carotenoid biosynthetic process"/>
    <property type="evidence" value="ECO:0007669"/>
    <property type="project" value="UniProtKB-KW"/>
</dbReference>
<dbReference type="PIRSF" id="PIRSF036492">
    <property type="entry name" value="ALDH"/>
    <property type="match status" value="1"/>
</dbReference>
<name>A0A9W9IK73_9EURO</name>
<feature type="domain" description="Aldehyde dehydrogenase" evidence="8">
    <location>
        <begin position="5"/>
        <end position="432"/>
    </location>
</feature>
<dbReference type="OrthoDB" id="440325at2759"/>
<dbReference type="GO" id="GO:0006081">
    <property type="term" value="P:aldehyde metabolic process"/>
    <property type="evidence" value="ECO:0007669"/>
    <property type="project" value="InterPro"/>
</dbReference>
<organism evidence="9 10">
    <name type="scientific">Penicillium capsulatum</name>
    <dbReference type="NCBI Taxonomy" id="69766"/>
    <lineage>
        <taxon>Eukaryota</taxon>
        <taxon>Fungi</taxon>
        <taxon>Dikarya</taxon>
        <taxon>Ascomycota</taxon>
        <taxon>Pezizomycotina</taxon>
        <taxon>Eurotiomycetes</taxon>
        <taxon>Eurotiomycetidae</taxon>
        <taxon>Eurotiales</taxon>
        <taxon>Aspergillaceae</taxon>
        <taxon>Penicillium</taxon>
    </lineage>
</organism>
<dbReference type="InterPro" id="IPR029510">
    <property type="entry name" value="Ald_DH_CS_GLU"/>
</dbReference>
<dbReference type="InterPro" id="IPR016161">
    <property type="entry name" value="Ald_DH/histidinol_DH"/>
</dbReference>
<dbReference type="SUPFAM" id="SSF53720">
    <property type="entry name" value="ALDH-like"/>
    <property type="match status" value="1"/>
</dbReference>
<evidence type="ECO:0000259" key="8">
    <source>
        <dbReference type="Pfam" id="PF00171"/>
    </source>
</evidence>
<dbReference type="Gene3D" id="3.40.309.10">
    <property type="entry name" value="Aldehyde Dehydrogenase, Chain A, domain 2"/>
    <property type="match status" value="1"/>
</dbReference>
<feature type="active site" evidence="5 6">
    <location>
        <position position="216"/>
    </location>
</feature>
<dbReference type="Proteomes" id="UP001146351">
    <property type="component" value="Unassembled WGS sequence"/>
</dbReference>
<dbReference type="Gene3D" id="3.40.605.10">
    <property type="entry name" value="Aldehyde Dehydrogenase, Chain A, domain 1"/>
    <property type="match status" value="1"/>
</dbReference>
<dbReference type="InterPro" id="IPR015590">
    <property type="entry name" value="Aldehyde_DH_dom"/>
</dbReference>
<keyword evidence="3 4" id="KW-0560">Oxidoreductase</keyword>
<dbReference type="PANTHER" id="PTHR43570:SF16">
    <property type="entry name" value="ALDEHYDE DEHYDROGENASE TYPE III, ISOFORM Q"/>
    <property type="match status" value="1"/>
</dbReference>
<dbReference type="InterPro" id="IPR016163">
    <property type="entry name" value="Ald_DH_C"/>
</dbReference>
<reference evidence="9" key="2">
    <citation type="journal article" date="2023" name="IMA Fungus">
        <title>Comparative genomic study of the Penicillium genus elucidates a diverse pangenome and 15 lateral gene transfer events.</title>
        <authorList>
            <person name="Petersen C."/>
            <person name="Sorensen T."/>
            <person name="Nielsen M.R."/>
            <person name="Sondergaard T.E."/>
            <person name="Sorensen J.L."/>
            <person name="Fitzpatrick D.A."/>
            <person name="Frisvad J.C."/>
            <person name="Nielsen K.L."/>
        </authorList>
    </citation>
    <scope>NUCLEOTIDE SEQUENCE</scope>
    <source>
        <strain evidence="9">IBT 21917</strain>
    </source>
</reference>
<dbReference type="InterPro" id="IPR016162">
    <property type="entry name" value="Ald_DH_N"/>
</dbReference>
<dbReference type="AlphaFoldDB" id="A0A9W9IK73"/>
<evidence type="ECO:0000313" key="10">
    <source>
        <dbReference type="Proteomes" id="UP001146351"/>
    </source>
</evidence>
<feature type="active site" evidence="5">
    <location>
        <position position="250"/>
    </location>
</feature>
<protein>
    <recommendedName>
        <fullName evidence="4">Aldehyde dehydrogenase</fullName>
    </recommendedName>
</protein>
<proteinExistence type="inferred from homology"/>
<evidence type="ECO:0000256" key="3">
    <source>
        <dbReference type="ARBA" id="ARBA00023002"/>
    </source>
</evidence>